<name>A0A3P7Q980_9BILA</name>
<protein>
    <submittedName>
        <fullName evidence="1">Uncharacterized protein</fullName>
    </submittedName>
</protein>
<evidence type="ECO:0000313" key="1">
    <source>
        <dbReference type="EMBL" id="VDN27256.1"/>
    </source>
</evidence>
<evidence type="ECO:0000313" key="2">
    <source>
        <dbReference type="Proteomes" id="UP000271098"/>
    </source>
</evidence>
<accession>A0A3P7Q980</accession>
<dbReference type="EMBL" id="UYRT01083305">
    <property type="protein sequence ID" value="VDN27256.1"/>
    <property type="molecule type" value="Genomic_DNA"/>
</dbReference>
<gene>
    <name evidence="1" type="ORF">GPUH_LOCUS16106</name>
</gene>
<proteinExistence type="predicted"/>
<dbReference type="AlphaFoldDB" id="A0A3P7Q980"/>
<dbReference type="OrthoDB" id="5799706at2759"/>
<sequence>MQERNEESLNEILAKGVPDTPLGQAVANLHASWAQLICNLSARTGSLPPTLEHIKEVAECAIRQLKDSSHDLTKEFARVGVEWRLTHPQEALVEMSDSERLLCVLLQLKDSSHDLTKEFARVGVEWRLTHPQEALVEDIADLEQGITRQETLIGRASGIIQRRLGDLANETCTQEFD</sequence>
<reference evidence="1 2" key="1">
    <citation type="submission" date="2018-11" db="EMBL/GenBank/DDBJ databases">
        <authorList>
            <consortium name="Pathogen Informatics"/>
        </authorList>
    </citation>
    <scope>NUCLEOTIDE SEQUENCE [LARGE SCALE GENOMIC DNA]</scope>
</reference>
<keyword evidence="2" id="KW-1185">Reference proteome</keyword>
<dbReference type="Proteomes" id="UP000271098">
    <property type="component" value="Unassembled WGS sequence"/>
</dbReference>
<organism evidence="1 2">
    <name type="scientific">Gongylonema pulchrum</name>
    <dbReference type="NCBI Taxonomy" id="637853"/>
    <lineage>
        <taxon>Eukaryota</taxon>
        <taxon>Metazoa</taxon>
        <taxon>Ecdysozoa</taxon>
        <taxon>Nematoda</taxon>
        <taxon>Chromadorea</taxon>
        <taxon>Rhabditida</taxon>
        <taxon>Spirurina</taxon>
        <taxon>Spiruromorpha</taxon>
        <taxon>Spiruroidea</taxon>
        <taxon>Gongylonematidae</taxon>
        <taxon>Gongylonema</taxon>
    </lineage>
</organism>